<keyword evidence="11" id="KW-1185">Reference proteome</keyword>
<keyword evidence="5 7" id="KW-1133">Transmembrane helix</keyword>
<comment type="similarity">
    <text evidence="7">Belongs to the binding-protein-dependent transport system permease family.</text>
</comment>
<gene>
    <name evidence="10" type="primary">phnE</name>
    <name evidence="10" type="ORF">ACFQXB_15320</name>
</gene>
<dbReference type="Proteomes" id="UP001596516">
    <property type="component" value="Unassembled WGS sequence"/>
</dbReference>
<dbReference type="PANTHER" id="PTHR30043">
    <property type="entry name" value="PHOSPHONATES TRANSPORT SYSTEM PERMEASE PROTEIN"/>
    <property type="match status" value="1"/>
</dbReference>
<dbReference type="InterPro" id="IPR005769">
    <property type="entry name" value="PhnE/PtxC"/>
</dbReference>
<dbReference type="InterPro" id="IPR000515">
    <property type="entry name" value="MetI-like"/>
</dbReference>
<keyword evidence="2 7" id="KW-0813">Transport</keyword>
<dbReference type="RefSeq" id="WP_377405592.1">
    <property type="nucleotide sequence ID" value="NZ_JBHTFQ010000008.1"/>
</dbReference>
<feature type="transmembrane region" description="Helical" evidence="7">
    <location>
        <begin position="123"/>
        <end position="149"/>
    </location>
</feature>
<proteinExistence type="inferred from homology"/>
<keyword evidence="6 7" id="KW-0472">Membrane</keyword>
<evidence type="ECO:0000256" key="8">
    <source>
        <dbReference type="SAM" id="MobiDB-lite"/>
    </source>
</evidence>
<evidence type="ECO:0000256" key="7">
    <source>
        <dbReference type="RuleBase" id="RU363032"/>
    </source>
</evidence>
<dbReference type="EMBL" id="JBHTFQ010000008">
    <property type="protein sequence ID" value="MFC7705560.1"/>
    <property type="molecule type" value="Genomic_DNA"/>
</dbReference>
<comment type="subcellular location">
    <subcellularLocation>
        <location evidence="1 7">Cell membrane</location>
        <topology evidence="1 7">Multi-pass membrane protein</topology>
    </subcellularLocation>
</comment>
<keyword evidence="3" id="KW-1003">Cell membrane</keyword>
<protein>
    <submittedName>
        <fullName evidence="10">Phosphonate ABC transporter, permease protein PhnE</fullName>
    </submittedName>
</protein>
<evidence type="ECO:0000313" key="10">
    <source>
        <dbReference type="EMBL" id="MFC7705560.1"/>
    </source>
</evidence>
<dbReference type="NCBIfam" id="TIGR01097">
    <property type="entry name" value="PhnE"/>
    <property type="match status" value="1"/>
</dbReference>
<keyword evidence="4 7" id="KW-0812">Transmembrane</keyword>
<sequence length="325" mass="35716">MASPTAPFSPGGAVPAGTVPPRGASAAAARDGFERDFRIRRRRARLYWAAGSAVFLALFLLSSWLGDFFKVTQVTLADGSRDWRWIIPAGLPRLGEYLSKMVPVLRPETLGADLAEWFWRWRVWAWLLLETVLIAFMATVLGVIGGFLLSFPAARNLTPNGAVLWLCRRWLEIARTVPELVWALIFVFCFSVGPMAGVLAIGLHTTGALGKLYSEANENIDMRALDGVKAAGGSWFDQIRYGAVPQVLPNVVSYTLLRFEINVRSSSIIGYVGAGGLGQEFRTAMSLQEYTDLSALFIIILITVSCIDYASDALRHRIIDGEARS</sequence>
<feature type="domain" description="ABC transmembrane type-1" evidence="9">
    <location>
        <begin position="128"/>
        <end position="311"/>
    </location>
</feature>
<evidence type="ECO:0000256" key="2">
    <source>
        <dbReference type="ARBA" id="ARBA00022448"/>
    </source>
</evidence>
<dbReference type="PANTHER" id="PTHR30043:SF1">
    <property type="entry name" value="ABC TRANSPORT SYSTEM PERMEASE PROTEIN P69"/>
    <property type="match status" value="1"/>
</dbReference>
<accession>A0ABW2UN85</accession>
<evidence type="ECO:0000259" key="9">
    <source>
        <dbReference type="PROSITE" id="PS50928"/>
    </source>
</evidence>
<feature type="transmembrane region" description="Helical" evidence="7">
    <location>
        <begin position="180"/>
        <end position="203"/>
    </location>
</feature>
<dbReference type="PROSITE" id="PS50928">
    <property type="entry name" value="ABC_TM1"/>
    <property type="match status" value="1"/>
</dbReference>
<name>A0ABW2UN85_9RHOB</name>
<organism evidence="10 11">
    <name type="scientific">Plastorhodobacter daqingensis</name>
    <dbReference type="NCBI Taxonomy" id="1387281"/>
    <lineage>
        <taxon>Bacteria</taxon>
        <taxon>Pseudomonadati</taxon>
        <taxon>Pseudomonadota</taxon>
        <taxon>Alphaproteobacteria</taxon>
        <taxon>Rhodobacterales</taxon>
        <taxon>Paracoccaceae</taxon>
        <taxon>Plastorhodobacter</taxon>
    </lineage>
</organism>
<evidence type="ECO:0000256" key="1">
    <source>
        <dbReference type="ARBA" id="ARBA00004651"/>
    </source>
</evidence>
<feature type="region of interest" description="Disordered" evidence="8">
    <location>
        <begin position="1"/>
        <end position="23"/>
    </location>
</feature>
<evidence type="ECO:0000256" key="5">
    <source>
        <dbReference type="ARBA" id="ARBA00022989"/>
    </source>
</evidence>
<dbReference type="Pfam" id="PF00528">
    <property type="entry name" value="BPD_transp_1"/>
    <property type="match status" value="1"/>
</dbReference>
<evidence type="ECO:0000256" key="4">
    <source>
        <dbReference type="ARBA" id="ARBA00022692"/>
    </source>
</evidence>
<dbReference type="InterPro" id="IPR035906">
    <property type="entry name" value="MetI-like_sf"/>
</dbReference>
<feature type="transmembrane region" description="Helical" evidence="7">
    <location>
        <begin position="46"/>
        <end position="66"/>
    </location>
</feature>
<dbReference type="Gene3D" id="1.10.3720.10">
    <property type="entry name" value="MetI-like"/>
    <property type="match status" value="1"/>
</dbReference>
<feature type="compositionally biased region" description="Low complexity" evidence="8">
    <location>
        <begin position="10"/>
        <end position="23"/>
    </location>
</feature>
<evidence type="ECO:0000256" key="6">
    <source>
        <dbReference type="ARBA" id="ARBA00023136"/>
    </source>
</evidence>
<evidence type="ECO:0000256" key="3">
    <source>
        <dbReference type="ARBA" id="ARBA00022475"/>
    </source>
</evidence>
<comment type="caution">
    <text evidence="10">The sequence shown here is derived from an EMBL/GenBank/DDBJ whole genome shotgun (WGS) entry which is preliminary data.</text>
</comment>
<evidence type="ECO:0000313" key="11">
    <source>
        <dbReference type="Proteomes" id="UP001596516"/>
    </source>
</evidence>
<reference evidence="11" key="1">
    <citation type="journal article" date="2019" name="Int. J. Syst. Evol. Microbiol.">
        <title>The Global Catalogue of Microorganisms (GCM) 10K type strain sequencing project: providing services to taxonomists for standard genome sequencing and annotation.</title>
        <authorList>
            <consortium name="The Broad Institute Genomics Platform"/>
            <consortium name="The Broad Institute Genome Sequencing Center for Infectious Disease"/>
            <person name="Wu L."/>
            <person name="Ma J."/>
        </authorList>
    </citation>
    <scope>NUCLEOTIDE SEQUENCE [LARGE SCALE GENOMIC DNA]</scope>
    <source>
        <strain evidence="11">CGMCC 1.12750</strain>
    </source>
</reference>
<dbReference type="SUPFAM" id="SSF161098">
    <property type="entry name" value="MetI-like"/>
    <property type="match status" value="1"/>
</dbReference>